<comment type="caution">
    <text evidence="2">The sequence shown here is derived from an EMBL/GenBank/DDBJ whole genome shotgun (WGS) entry which is preliminary data.</text>
</comment>
<organism evidence="2 3">
    <name type="scientific">Porphyromonas endodontalis (strain ATCC 35406 / DSM 24491 / JCM 8526 / CCUG 16442 / BCRC 14492 / NCTC 13058 / HG 370)</name>
    <name type="common">Bacteroides endodontalis</name>
    <dbReference type="NCBI Taxonomy" id="553175"/>
    <lineage>
        <taxon>Bacteria</taxon>
        <taxon>Pseudomonadati</taxon>
        <taxon>Bacteroidota</taxon>
        <taxon>Bacteroidia</taxon>
        <taxon>Bacteroidales</taxon>
        <taxon>Porphyromonadaceae</taxon>
        <taxon>Porphyromonas</taxon>
    </lineage>
</organism>
<proteinExistence type="predicted"/>
<dbReference type="eggNOG" id="COG4383">
    <property type="taxonomic scope" value="Bacteria"/>
</dbReference>
<evidence type="ECO:0008006" key="4">
    <source>
        <dbReference type="Google" id="ProtNLM"/>
    </source>
</evidence>
<feature type="compositionally biased region" description="Basic and acidic residues" evidence="1">
    <location>
        <begin position="24"/>
        <end position="38"/>
    </location>
</feature>
<sequence length="388" mass="43442">MALHKATESLLEKIIQKQASQTSRDMRSWRDAKKEATKPDFPRRTRLVDIIDDMLHDLYLASKMELRRDRSLNKPFAILDAKGTTNEEVTKLLSDSIAFNELLTILFETPYWGHSLLELTPSSTDLFTVSLLPRRHVVPGLGLLLPDVADTKGIDYRADSRYGTSILEVGAPSDLGILFDCCPNTIFKRYALSAWSEFAETFGIPPRTLKIDTDDQEALARAEEMMTRMGRANWAIIDSNEEMSFATGVAGNGDIFERLIWACKQDISIKILGCTIGEDTANGNYSKEESSLKLLDAKCAKDRGLVEKTMNSTILPALAALGHIPSGLRFEYPEEEDKSALWQRTKDILPYYEVDEKWIEDKFGVAVTGKRATLGEANQLTASDPFFG</sequence>
<dbReference type="Pfam" id="PF06074">
    <property type="entry name" value="Portal_Mu"/>
    <property type="match status" value="1"/>
</dbReference>
<name>C3JB94_POREA</name>
<reference evidence="2 3" key="1">
    <citation type="submission" date="2009-04" db="EMBL/GenBank/DDBJ databases">
        <authorList>
            <person name="Sebastian Y."/>
            <person name="Madupu R."/>
            <person name="Durkin A.S."/>
            <person name="Torralba M."/>
            <person name="Methe B."/>
            <person name="Sutton G.G."/>
            <person name="Strausberg R.L."/>
            <person name="Nelson K.E."/>
        </authorList>
    </citation>
    <scope>NUCLEOTIDE SEQUENCE [LARGE SCALE GENOMIC DNA]</scope>
    <source>
        <strain evidence="3">ATCC 35406 / BCRC 14492 / JCM 8526 / NCTC 13058 / HG 370</strain>
    </source>
</reference>
<dbReference type="InterPro" id="IPR009279">
    <property type="entry name" value="Portal_Mu"/>
</dbReference>
<accession>C3JB94</accession>
<gene>
    <name evidence="2" type="ORF">POREN0001_1537</name>
</gene>
<dbReference type="AlphaFoldDB" id="C3JB94"/>
<dbReference type="Proteomes" id="UP000004295">
    <property type="component" value="Unassembled WGS sequence"/>
</dbReference>
<evidence type="ECO:0000313" key="3">
    <source>
        <dbReference type="Proteomes" id="UP000004295"/>
    </source>
</evidence>
<dbReference type="RefSeq" id="WP_004333891.1">
    <property type="nucleotide sequence ID" value="NZ_ACNN01000024.1"/>
</dbReference>
<feature type="region of interest" description="Disordered" evidence="1">
    <location>
        <begin position="17"/>
        <end position="38"/>
    </location>
</feature>
<protein>
    <recommendedName>
        <fullName evidence="4">DUF935 family protein</fullName>
    </recommendedName>
</protein>
<dbReference type="STRING" id="553175.POREN0001_1537"/>
<evidence type="ECO:0000256" key="1">
    <source>
        <dbReference type="SAM" id="MobiDB-lite"/>
    </source>
</evidence>
<dbReference type="EMBL" id="ACNN01000024">
    <property type="protein sequence ID" value="EEN82545.1"/>
    <property type="molecule type" value="Genomic_DNA"/>
</dbReference>
<dbReference type="GeneID" id="93364815"/>
<keyword evidence="3" id="KW-1185">Reference proteome</keyword>
<evidence type="ECO:0000313" key="2">
    <source>
        <dbReference type="EMBL" id="EEN82545.1"/>
    </source>
</evidence>